<proteinExistence type="predicted"/>
<organism evidence="1 2">
    <name type="scientific">Breznakia pachnodae</name>
    <dbReference type="NCBI Taxonomy" id="265178"/>
    <lineage>
        <taxon>Bacteria</taxon>
        <taxon>Bacillati</taxon>
        <taxon>Bacillota</taxon>
        <taxon>Erysipelotrichia</taxon>
        <taxon>Erysipelotrichales</taxon>
        <taxon>Erysipelotrichaceae</taxon>
        <taxon>Breznakia</taxon>
    </lineage>
</organism>
<accession>A0ABU0DY39</accession>
<gene>
    <name evidence="1" type="ORF">J2S15_000077</name>
</gene>
<dbReference type="Pfam" id="PF04294">
    <property type="entry name" value="VanW"/>
    <property type="match status" value="1"/>
</dbReference>
<evidence type="ECO:0000313" key="1">
    <source>
        <dbReference type="EMBL" id="MDQ0359346.1"/>
    </source>
</evidence>
<evidence type="ECO:0000313" key="2">
    <source>
        <dbReference type="Proteomes" id="UP001230220"/>
    </source>
</evidence>
<reference evidence="1 2" key="1">
    <citation type="submission" date="2023-07" db="EMBL/GenBank/DDBJ databases">
        <title>Genomic Encyclopedia of Type Strains, Phase IV (KMG-IV): sequencing the most valuable type-strain genomes for metagenomic binning, comparative biology and taxonomic classification.</title>
        <authorList>
            <person name="Goeker M."/>
        </authorList>
    </citation>
    <scope>NUCLEOTIDE SEQUENCE [LARGE SCALE GENOMIC DNA]</scope>
    <source>
        <strain evidence="1 2">DSM 16784</strain>
    </source>
</reference>
<dbReference type="PANTHER" id="PTHR35788">
    <property type="entry name" value="EXPORTED PROTEIN-RELATED"/>
    <property type="match status" value="1"/>
</dbReference>
<dbReference type="Proteomes" id="UP001230220">
    <property type="component" value="Unassembled WGS sequence"/>
</dbReference>
<sequence length="274" mass="31950">MDREKVEKPIHRGDFRLLLGMKYYEYKRKLQWIKMKKVFATNMGADLKHQIFSHQTPLLRKLKDVDMQYQYNKIVNLKIASKQLNGIILKPGEVFSYWYLIGKTTKRKGYVDGMVLNNGGFGPGIGGGICQMSNLIYWMTIHTPLKIIERHRHGFDVFPDANRTQPFGSGATCFYPHGDLMIQNTTNVPYQLKITVGEHNLEGEWRSSEPLNIHYQIIEKNHLMRPEYWGGYTRHNELFRQVFDSKGTMIDEEFVVSNSAIMMYSPFIDENNEG</sequence>
<dbReference type="PANTHER" id="PTHR35788:SF1">
    <property type="entry name" value="EXPORTED PROTEIN"/>
    <property type="match status" value="1"/>
</dbReference>
<dbReference type="EMBL" id="JAUSUR010000001">
    <property type="protein sequence ID" value="MDQ0359346.1"/>
    <property type="molecule type" value="Genomic_DNA"/>
</dbReference>
<dbReference type="InterPro" id="IPR052913">
    <property type="entry name" value="Glycopeptide_resist_protein"/>
</dbReference>
<protein>
    <submittedName>
        <fullName evidence="1">Vancomycin resistance protein VanW</fullName>
    </submittedName>
</protein>
<name>A0ABU0DY39_9FIRM</name>
<comment type="caution">
    <text evidence="1">The sequence shown here is derived from an EMBL/GenBank/DDBJ whole genome shotgun (WGS) entry which is preliminary data.</text>
</comment>
<dbReference type="RefSeq" id="WP_307404389.1">
    <property type="nucleotide sequence ID" value="NZ_JAUSUR010000001.1"/>
</dbReference>
<dbReference type="InterPro" id="IPR007391">
    <property type="entry name" value="Vancomycin_resist_VanW"/>
</dbReference>
<keyword evidence="2" id="KW-1185">Reference proteome</keyword>